<dbReference type="RefSeq" id="WP_269926185.1">
    <property type="nucleotide sequence ID" value="NZ_JAMKBJ010000005.1"/>
</dbReference>
<accession>A0A9X3RE37</accession>
<organism evidence="1 2">
    <name type="scientific">Paenisporosarcina quisquiliarum</name>
    <dbReference type="NCBI Taxonomy" id="365346"/>
    <lineage>
        <taxon>Bacteria</taxon>
        <taxon>Bacillati</taxon>
        <taxon>Bacillota</taxon>
        <taxon>Bacilli</taxon>
        <taxon>Bacillales</taxon>
        <taxon>Caryophanaceae</taxon>
        <taxon>Paenisporosarcina</taxon>
    </lineage>
</organism>
<proteinExistence type="predicted"/>
<comment type="caution">
    <text evidence="1">The sequence shown here is derived from an EMBL/GenBank/DDBJ whole genome shotgun (WGS) entry which is preliminary data.</text>
</comment>
<dbReference type="AlphaFoldDB" id="A0A9X3RE37"/>
<sequence>MLNPQILNDIEVYIQNHLHNETLNYKLEAPMDMEYMRQSESITIDLEDYINNHRKPTLNQVLFRLIDDSGESDVDIYKKAGIDRKLFSKIRSNPDYRPSKNTTIALALALQLDIGDTEELLSAAGYSLSDSNVFDLVIQYCLEHHIHDIYSVNVALDHFNQKCL</sequence>
<protein>
    <submittedName>
        <fullName evidence="1">Uncharacterized protein</fullName>
    </submittedName>
</protein>
<evidence type="ECO:0000313" key="1">
    <source>
        <dbReference type="EMBL" id="MCZ8537092.1"/>
    </source>
</evidence>
<reference evidence="1" key="1">
    <citation type="submission" date="2022-05" db="EMBL/GenBank/DDBJ databases">
        <authorList>
            <person name="Colautti A."/>
            <person name="Iacumin L."/>
        </authorList>
    </citation>
    <scope>NUCLEOTIDE SEQUENCE</scope>
    <source>
        <strain evidence="1">SK 55</strain>
    </source>
</reference>
<dbReference type="Proteomes" id="UP001152173">
    <property type="component" value="Unassembled WGS sequence"/>
</dbReference>
<name>A0A9X3RE37_9BACL</name>
<dbReference type="EMBL" id="JAMKBJ010000005">
    <property type="protein sequence ID" value="MCZ8537092.1"/>
    <property type="molecule type" value="Genomic_DNA"/>
</dbReference>
<keyword evidence="2" id="KW-1185">Reference proteome</keyword>
<gene>
    <name evidence="1" type="ORF">M9R32_07870</name>
</gene>
<evidence type="ECO:0000313" key="2">
    <source>
        <dbReference type="Proteomes" id="UP001152173"/>
    </source>
</evidence>